<protein>
    <submittedName>
        <fullName evidence="1">Uncharacterized protein</fullName>
    </submittedName>
</protein>
<proteinExistence type="predicted"/>
<accession>A0ABD2AMN4</accession>
<keyword evidence="2" id="KW-1185">Reference proteome</keyword>
<evidence type="ECO:0000313" key="2">
    <source>
        <dbReference type="Proteomes" id="UP001607303"/>
    </source>
</evidence>
<evidence type="ECO:0000313" key="1">
    <source>
        <dbReference type="EMBL" id="KAL2721883.1"/>
    </source>
</evidence>
<name>A0ABD2AMN4_VESMC</name>
<dbReference type="AlphaFoldDB" id="A0ABD2AMN4"/>
<dbReference type="Proteomes" id="UP001607303">
    <property type="component" value="Unassembled WGS sequence"/>
</dbReference>
<gene>
    <name evidence="1" type="ORF">V1477_020703</name>
</gene>
<organism evidence="1 2">
    <name type="scientific">Vespula maculifrons</name>
    <name type="common">Eastern yellow jacket</name>
    <name type="synonym">Wasp</name>
    <dbReference type="NCBI Taxonomy" id="7453"/>
    <lineage>
        <taxon>Eukaryota</taxon>
        <taxon>Metazoa</taxon>
        <taxon>Ecdysozoa</taxon>
        <taxon>Arthropoda</taxon>
        <taxon>Hexapoda</taxon>
        <taxon>Insecta</taxon>
        <taxon>Pterygota</taxon>
        <taxon>Neoptera</taxon>
        <taxon>Endopterygota</taxon>
        <taxon>Hymenoptera</taxon>
        <taxon>Apocrita</taxon>
        <taxon>Aculeata</taxon>
        <taxon>Vespoidea</taxon>
        <taxon>Vespidae</taxon>
        <taxon>Vespinae</taxon>
        <taxon>Vespula</taxon>
    </lineage>
</organism>
<reference evidence="1 2" key="1">
    <citation type="journal article" date="2024" name="Ann. Entomol. Soc. Am.">
        <title>Genomic analyses of the southern and eastern yellowjacket wasps (Hymenoptera: Vespidae) reveal evolutionary signatures of social life.</title>
        <authorList>
            <person name="Catto M.A."/>
            <person name="Caine P.B."/>
            <person name="Orr S.E."/>
            <person name="Hunt B.G."/>
            <person name="Goodisman M.A.D."/>
        </authorList>
    </citation>
    <scope>NUCLEOTIDE SEQUENCE [LARGE SCALE GENOMIC DNA]</scope>
    <source>
        <strain evidence="1">232</strain>
        <tissue evidence="1">Head and thorax</tissue>
    </source>
</reference>
<sequence length="285" mass="32650">MTSQDLISFLASRPVAILDAVTSVHGVSSLRIIADSIIYAYTHTQISKNFASYNQRAEYTSNTSLVYQREIGNVRHGENIRLRISKEFSCDMKTKTVECSALLRSQERSLFLYNVWTSYSSSNLLLQLLFYFKKFITFVLTIGSPHAVTSKWCDLGNRYCLSLYLNIQTNIEPMAAYFESVLSDIFHHLKAGCSSCKGCMKTSVNHHYNPDYSYTSRALKLIENKNNIDNHYNCALPVYNDVELLHFQLTSILTYFVFNFLRIILLHCGVTWSVLEPSQNFLSSE</sequence>
<dbReference type="EMBL" id="JAYRBN010000116">
    <property type="protein sequence ID" value="KAL2721883.1"/>
    <property type="molecule type" value="Genomic_DNA"/>
</dbReference>
<comment type="caution">
    <text evidence="1">The sequence shown here is derived from an EMBL/GenBank/DDBJ whole genome shotgun (WGS) entry which is preliminary data.</text>
</comment>